<accession>A0A7Y9PJJ2</accession>
<feature type="domain" description="Transposase DDE" evidence="1">
    <location>
        <begin position="3"/>
        <end position="41"/>
    </location>
</feature>
<sequence>MLPKRWIVERTFAWLNWSRRLAKDYEISHKSAESMIHIAFAHQLSVESSSFWTDF</sequence>
<dbReference type="AlphaFoldDB" id="A0A7Y9PJJ2"/>
<dbReference type="Proteomes" id="UP000589520">
    <property type="component" value="Unassembled WGS sequence"/>
</dbReference>
<name>A0A7Y9PJJ2_9BACT</name>
<comment type="caution">
    <text evidence="2">The sequence shown here is derived from an EMBL/GenBank/DDBJ whole genome shotgun (WGS) entry which is preliminary data.</text>
</comment>
<evidence type="ECO:0000313" key="3">
    <source>
        <dbReference type="Proteomes" id="UP000589520"/>
    </source>
</evidence>
<proteinExistence type="predicted"/>
<organism evidence="2 3">
    <name type="scientific">Granulicella arctica</name>
    <dbReference type="NCBI Taxonomy" id="940613"/>
    <lineage>
        <taxon>Bacteria</taxon>
        <taxon>Pseudomonadati</taxon>
        <taxon>Acidobacteriota</taxon>
        <taxon>Terriglobia</taxon>
        <taxon>Terriglobales</taxon>
        <taxon>Acidobacteriaceae</taxon>
        <taxon>Granulicella</taxon>
    </lineage>
</organism>
<protein>
    <submittedName>
        <fullName evidence="2">Transposase</fullName>
    </submittedName>
</protein>
<gene>
    <name evidence="2" type="ORF">HDF17_003322</name>
</gene>
<dbReference type="PANTHER" id="PTHR30007">
    <property type="entry name" value="PHP DOMAIN PROTEIN"/>
    <property type="match status" value="1"/>
</dbReference>
<reference evidence="2 3" key="1">
    <citation type="submission" date="2020-07" db="EMBL/GenBank/DDBJ databases">
        <title>Genomic Encyclopedia of Type Strains, Phase IV (KMG-V): Genome sequencing to study the core and pangenomes of soil and plant-associated prokaryotes.</title>
        <authorList>
            <person name="Whitman W."/>
        </authorList>
    </citation>
    <scope>NUCLEOTIDE SEQUENCE [LARGE SCALE GENOMIC DNA]</scope>
    <source>
        <strain evidence="2 3">X4EP2</strain>
    </source>
</reference>
<evidence type="ECO:0000259" key="1">
    <source>
        <dbReference type="Pfam" id="PF13586"/>
    </source>
</evidence>
<evidence type="ECO:0000313" key="2">
    <source>
        <dbReference type="EMBL" id="NYF81002.1"/>
    </source>
</evidence>
<keyword evidence="3" id="KW-1185">Reference proteome</keyword>
<dbReference type="InterPro" id="IPR025668">
    <property type="entry name" value="Tnp_DDE_dom"/>
</dbReference>
<dbReference type="Pfam" id="PF13586">
    <property type="entry name" value="DDE_Tnp_1_2"/>
    <property type="match status" value="1"/>
</dbReference>
<dbReference type="EMBL" id="JACCCW010000002">
    <property type="protein sequence ID" value="NYF81002.1"/>
    <property type="molecule type" value="Genomic_DNA"/>
</dbReference>
<dbReference type="PANTHER" id="PTHR30007:SF0">
    <property type="entry name" value="TRANSPOSASE"/>
    <property type="match status" value="1"/>
</dbReference>